<evidence type="ECO:0000256" key="8">
    <source>
        <dbReference type="ARBA" id="ARBA00022729"/>
    </source>
</evidence>
<dbReference type="Pfam" id="PF05730">
    <property type="entry name" value="CFEM"/>
    <property type="match status" value="1"/>
</dbReference>
<evidence type="ECO:0000313" key="19">
    <source>
        <dbReference type="EMBL" id="KAI1852950.1"/>
    </source>
</evidence>
<sequence length="439" mass="48067">MYLRLRTILCGLLWTAPILAQVTSEDLPSCALDCFETAPPSNASSPSCSLDPNKDFEETFSPCFYSACSVHDALTALNVTSIICDRPVRDITWAIRGFVLASTTIASGVIGLRVLYKTRGLAGGIGWDDYTIVIGVVVTMVAAIGQFLAAWYGMGRDQWKVPTEDITKVYKCFFIAAVGYKLGNAATRVSLLCFYLRIFGKGSAQNTVMACIVLTIIIGITFALADALQCQPVWSFWEGWDGELSGHCGSLSAISWAHSIFNIVLDVATLGIAFWMVHKLHMRWKRKAAVIAMFLLGSAITLVSFLRLQALPQLSNTRNRTWNLAPVSYWSAIEMFAGMVCACLPALRKLGDTMCGSGRSGTRTATNGYERQASDQRPSKVRTTDPTLTFSENDDLEANPATRDRNVDTEMGVLTERKDDVSITTETHQAPWDATKGNS</sequence>
<evidence type="ECO:0000256" key="10">
    <source>
        <dbReference type="ARBA" id="ARBA00023136"/>
    </source>
</evidence>
<evidence type="ECO:0000256" key="11">
    <source>
        <dbReference type="ARBA" id="ARBA00023157"/>
    </source>
</evidence>
<evidence type="ECO:0000259" key="17">
    <source>
        <dbReference type="Pfam" id="PF05730"/>
    </source>
</evidence>
<dbReference type="InterPro" id="IPR049326">
    <property type="entry name" value="Rhodopsin_dom_fungi"/>
</dbReference>
<reference evidence="19" key="1">
    <citation type="submission" date="2021-03" db="EMBL/GenBank/DDBJ databases">
        <title>Revisited historic fungal species revealed as producer of novel bioactive compounds through whole genome sequencing and comparative genomics.</title>
        <authorList>
            <person name="Vignolle G.A."/>
            <person name="Hochenegger N."/>
            <person name="Mach R.L."/>
            <person name="Mach-Aigner A.R."/>
            <person name="Javad Rahimi M."/>
            <person name="Salim K.A."/>
            <person name="Chan C.M."/>
            <person name="Lim L.B.L."/>
            <person name="Cai F."/>
            <person name="Druzhinina I.S."/>
            <person name="U'Ren J.M."/>
            <person name="Derntl C."/>
        </authorList>
    </citation>
    <scope>NUCLEOTIDE SEQUENCE</scope>
    <source>
        <strain evidence="19">TUCIM 5799</strain>
    </source>
</reference>
<evidence type="ECO:0000256" key="4">
    <source>
        <dbReference type="ARBA" id="ARBA00010031"/>
    </source>
</evidence>
<evidence type="ECO:0000256" key="15">
    <source>
        <dbReference type="SAM" id="Phobius"/>
    </source>
</evidence>
<feature type="transmembrane region" description="Helical" evidence="15">
    <location>
        <begin position="208"/>
        <end position="234"/>
    </location>
</feature>
<feature type="domain" description="Rhodopsin" evidence="18">
    <location>
        <begin position="121"/>
        <end position="350"/>
    </location>
</feature>
<keyword evidence="5" id="KW-0964">Secreted</keyword>
<gene>
    <name evidence="19" type="ORF">JX265_012839</name>
</gene>
<dbReference type="GO" id="GO:0005576">
    <property type="term" value="C:extracellular region"/>
    <property type="evidence" value="ECO:0007669"/>
    <property type="project" value="UniProtKB-SubCell"/>
</dbReference>
<feature type="compositionally biased region" description="Polar residues" evidence="14">
    <location>
        <begin position="360"/>
        <end position="369"/>
    </location>
</feature>
<evidence type="ECO:0000256" key="13">
    <source>
        <dbReference type="ARBA" id="ARBA00038359"/>
    </source>
</evidence>
<feature type="transmembrane region" description="Helical" evidence="15">
    <location>
        <begin position="127"/>
        <end position="153"/>
    </location>
</feature>
<evidence type="ECO:0000256" key="7">
    <source>
        <dbReference type="ARBA" id="ARBA00022692"/>
    </source>
</evidence>
<evidence type="ECO:0000256" key="1">
    <source>
        <dbReference type="ARBA" id="ARBA00004141"/>
    </source>
</evidence>
<feature type="chain" id="PRO_5040517510" description="Extracellular membrane protein CFEM domain-containing protein" evidence="16">
    <location>
        <begin position="21"/>
        <end position="439"/>
    </location>
</feature>
<dbReference type="Proteomes" id="UP000829685">
    <property type="component" value="Unassembled WGS sequence"/>
</dbReference>
<keyword evidence="11" id="KW-1015">Disulfide bond</keyword>
<dbReference type="InterPro" id="IPR052337">
    <property type="entry name" value="SAT4-like"/>
</dbReference>
<evidence type="ECO:0000256" key="5">
    <source>
        <dbReference type="ARBA" id="ARBA00022525"/>
    </source>
</evidence>
<dbReference type="AlphaFoldDB" id="A0A9P9W9S5"/>
<evidence type="ECO:0000256" key="2">
    <source>
        <dbReference type="ARBA" id="ARBA00004589"/>
    </source>
</evidence>
<keyword evidence="12" id="KW-0449">Lipoprotein</keyword>
<evidence type="ECO:0000256" key="16">
    <source>
        <dbReference type="SAM" id="SignalP"/>
    </source>
</evidence>
<proteinExistence type="inferred from homology"/>
<feature type="region of interest" description="Disordered" evidence="14">
    <location>
        <begin position="355"/>
        <end position="439"/>
    </location>
</feature>
<feature type="transmembrane region" description="Helical" evidence="15">
    <location>
        <begin position="254"/>
        <end position="277"/>
    </location>
</feature>
<dbReference type="EMBL" id="JAFIMR010000059">
    <property type="protein sequence ID" value="KAI1852950.1"/>
    <property type="molecule type" value="Genomic_DNA"/>
</dbReference>
<feature type="transmembrane region" description="Helical" evidence="15">
    <location>
        <begin position="328"/>
        <end position="347"/>
    </location>
</feature>
<accession>A0A9P9W9S5</accession>
<dbReference type="InterPro" id="IPR008427">
    <property type="entry name" value="Extracellular_membr_CFEM_dom"/>
</dbReference>
<keyword evidence="6" id="KW-0336">GPI-anchor</keyword>
<evidence type="ECO:0000256" key="12">
    <source>
        <dbReference type="ARBA" id="ARBA00023288"/>
    </source>
</evidence>
<feature type="transmembrane region" description="Helical" evidence="15">
    <location>
        <begin position="289"/>
        <end position="308"/>
    </location>
</feature>
<comment type="caution">
    <text evidence="19">The sequence shown here is derived from an EMBL/GenBank/DDBJ whole genome shotgun (WGS) entry which is preliminary data.</text>
</comment>
<dbReference type="Pfam" id="PF20684">
    <property type="entry name" value="Fung_rhodopsin"/>
    <property type="match status" value="1"/>
</dbReference>
<dbReference type="PANTHER" id="PTHR33048:SF143">
    <property type="entry name" value="EXTRACELLULAR MEMBRANE PROTEIN CFEM DOMAIN-CONTAINING PROTEIN-RELATED"/>
    <property type="match status" value="1"/>
</dbReference>
<keyword evidence="9 15" id="KW-1133">Transmembrane helix</keyword>
<keyword evidence="20" id="KW-1185">Reference proteome</keyword>
<feature type="domain" description="CFEM" evidence="17">
    <location>
        <begin position="25"/>
        <end position="85"/>
    </location>
</feature>
<evidence type="ECO:0000256" key="14">
    <source>
        <dbReference type="SAM" id="MobiDB-lite"/>
    </source>
</evidence>
<evidence type="ECO:0000313" key="20">
    <source>
        <dbReference type="Proteomes" id="UP000829685"/>
    </source>
</evidence>
<name>A0A9P9W9S5_9PEZI</name>
<keyword evidence="7 15" id="KW-0812">Transmembrane</keyword>
<keyword evidence="10 15" id="KW-0472">Membrane</keyword>
<comment type="similarity">
    <text evidence="4">Belongs to the RBT5 family.</text>
</comment>
<keyword evidence="8 16" id="KW-0732">Signal</keyword>
<protein>
    <recommendedName>
        <fullName evidence="21">Extracellular membrane protein CFEM domain-containing protein</fullName>
    </recommendedName>
</protein>
<keyword evidence="6" id="KW-0325">Glycoprotein</keyword>
<organism evidence="19 20">
    <name type="scientific">Neoarthrinium moseri</name>
    <dbReference type="NCBI Taxonomy" id="1658444"/>
    <lineage>
        <taxon>Eukaryota</taxon>
        <taxon>Fungi</taxon>
        <taxon>Dikarya</taxon>
        <taxon>Ascomycota</taxon>
        <taxon>Pezizomycotina</taxon>
        <taxon>Sordariomycetes</taxon>
        <taxon>Xylariomycetidae</taxon>
        <taxon>Amphisphaeriales</taxon>
        <taxon>Apiosporaceae</taxon>
        <taxon>Neoarthrinium</taxon>
    </lineage>
</organism>
<evidence type="ECO:0000256" key="9">
    <source>
        <dbReference type="ARBA" id="ARBA00022989"/>
    </source>
</evidence>
<feature type="transmembrane region" description="Helical" evidence="15">
    <location>
        <begin position="93"/>
        <end position="115"/>
    </location>
</feature>
<evidence type="ECO:0000256" key="3">
    <source>
        <dbReference type="ARBA" id="ARBA00004613"/>
    </source>
</evidence>
<comment type="subcellular location">
    <subcellularLocation>
        <location evidence="2">Membrane</location>
        <topology evidence="2">Lipid-anchor</topology>
        <topology evidence="2">GPI-anchor</topology>
    </subcellularLocation>
    <subcellularLocation>
        <location evidence="1">Membrane</location>
        <topology evidence="1">Multi-pass membrane protein</topology>
    </subcellularLocation>
    <subcellularLocation>
        <location evidence="3">Secreted</location>
    </subcellularLocation>
</comment>
<evidence type="ECO:0000259" key="18">
    <source>
        <dbReference type="Pfam" id="PF20684"/>
    </source>
</evidence>
<feature type="signal peptide" evidence="16">
    <location>
        <begin position="1"/>
        <end position="20"/>
    </location>
</feature>
<evidence type="ECO:0008006" key="21">
    <source>
        <dbReference type="Google" id="ProtNLM"/>
    </source>
</evidence>
<comment type="similarity">
    <text evidence="13">Belongs to the SAT4 family.</text>
</comment>
<evidence type="ECO:0000256" key="6">
    <source>
        <dbReference type="ARBA" id="ARBA00022622"/>
    </source>
</evidence>
<dbReference type="GO" id="GO:0098552">
    <property type="term" value="C:side of membrane"/>
    <property type="evidence" value="ECO:0007669"/>
    <property type="project" value="UniProtKB-KW"/>
</dbReference>
<dbReference type="PANTHER" id="PTHR33048">
    <property type="entry name" value="PTH11-LIKE INTEGRAL MEMBRANE PROTEIN (AFU_ORTHOLOGUE AFUA_5G11245)"/>
    <property type="match status" value="1"/>
</dbReference>